<reference evidence="2" key="2">
    <citation type="submission" date="2021-09" db="EMBL/GenBank/DDBJ databases">
        <authorList>
            <person name="Gilroy R."/>
        </authorList>
    </citation>
    <scope>NUCLEOTIDE SEQUENCE</scope>
    <source>
        <strain evidence="2">ChiGjej5B5-7349</strain>
    </source>
</reference>
<sequence>MTTRSDFKTIVRARMARTGENYTTARAALELDREAARIAHERLIRPHVEGAGEHLRLLRIPARRRPRFAVLLELLARFVPGETYTETQVNAILRPVHDDVAYLRRELIDYRLLERDALGTYWVAPRPPVRDGNEAQETGDWERI</sequence>
<dbReference type="AlphaFoldDB" id="A0A921MFF1"/>
<evidence type="ECO:0000313" key="2">
    <source>
        <dbReference type="EMBL" id="HJG80451.1"/>
    </source>
</evidence>
<gene>
    <name evidence="2" type="ORF">K8V08_08570</name>
</gene>
<dbReference type="EMBL" id="DYUK01000183">
    <property type="protein sequence ID" value="HJG80451.1"/>
    <property type="molecule type" value="Genomic_DNA"/>
</dbReference>
<dbReference type="Pfam" id="PF09860">
    <property type="entry name" value="DUF2087"/>
    <property type="match status" value="1"/>
</dbReference>
<name>A0A921MFF1_9MICO</name>
<dbReference type="InterPro" id="IPR018656">
    <property type="entry name" value="DUF2087"/>
</dbReference>
<organism evidence="2 3">
    <name type="scientific">Brevibacterium senegalense</name>
    <dbReference type="NCBI Taxonomy" id="1033736"/>
    <lineage>
        <taxon>Bacteria</taxon>
        <taxon>Bacillati</taxon>
        <taxon>Actinomycetota</taxon>
        <taxon>Actinomycetes</taxon>
        <taxon>Micrococcales</taxon>
        <taxon>Brevibacteriaceae</taxon>
        <taxon>Brevibacterium</taxon>
    </lineage>
</organism>
<evidence type="ECO:0000259" key="1">
    <source>
        <dbReference type="Pfam" id="PF09860"/>
    </source>
</evidence>
<reference evidence="2" key="1">
    <citation type="journal article" date="2021" name="PeerJ">
        <title>Extensive microbial diversity within the chicken gut microbiome revealed by metagenomics and culture.</title>
        <authorList>
            <person name="Gilroy R."/>
            <person name="Ravi A."/>
            <person name="Getino M."/>
            <person name="Pursley I."/>
            <person name="Horton D.L."/>
            <person name="Alikhan N.F."/>
            <person name="Baker D."/>
            <person name="Gharbi K."/>
            <person name="Hall N."/>
            <person name="Watson M."/>
            <person name="Adriaenssens E.M."/>
            <person name="Foster-Nyarko E."/>
            <person name="Jarju S."/>
            <person name="Secka A."/>
            <person name="Antonio M."/>
            <person name="Oren A."/>
            <person name="Chaudhuri R.R."/>
            <person name="La Ragione R."/>
            <person name="Hildebrand F."/>
            <person name="Pallen M.J."/>
        </authorList>
    </citation>
    <scope>NUCLEOTIDE SEQUENCE</scope>
    <source>
        <strain evidence="2">ChiGjej5B5-7349</strain>
    </source>
</reference>
<feature type="non-terminal residue" evidence="2">
    <location>
        <position position="144"/>
    </location>
</feature>
<dbReference type="Proteomes" id="UP000784435">
    <property type="component" value="Unassembled WGS sequence"/>
</dbReference>
<proteinExistence type="predicted"/>
<protein>
    <submittedName>
        <fullName evidence="2">DUF2087 domain-containing protein</fullName>
    </submittedName>
</protein>
<comment type="caution">
    <text evidence="2">The sequence shown here is derived from an EMBL/GenBank/DDBJ whole genome shotgun (WGS) entry which is preliminary data.</text>
</comment>
<evidence type="ECO:0000313" key="3">
    <source>
        <dbReference type="Proteomes" id="UP000784435"/>
    </source>
</evidence>
<accession>A0A921MFF1</accession>
<feature type="domain" description="DUF2087" evidence="1">
    <location>
        <begin position="56"/>
        <end position="122"/>
    </location>
</feature>